<dbReference type="RefSeq" id="WP_075190325.1">
    <property type="nucleotide sequence ID" value="NZ_RBIM01000003.1"/>
</dbReference>
<feature type="chain" id="PRO_5019782476" evidence="5">
    <location>
        <begin position="25"/>
        <end position="903"/>
    </location>
</feature>
<feature type="signal peptide" evidence="5">
    <location>
        <begin position="1"/>
        <end position="24"/>
    </location>
</feature>
<sequence>MLSFKSALLGMTSLSVVLAGAAQAQTSDQAEDVITVQGIRQSLAAAIDQKRDSDAIMEVISATDIGRFPDKNVAESLQRLTGVTIQREYGEGERVAIRGIASNRNLTQLNGHAVATADWFILDQLSATRSFNYLMLPSEIVSSVNVYKSGQANIDEGGVGGTVNVITRRPLDLDAGEGRVSLQGAYSELADSITPYASGLFSWKNEAETFGILFSGVYQERDLRRDGLEVLGYSERAIADQGGATFEVPDLIGSALFQQTRQRIGGNVTAQFRPNNQLDVVVNAFHTEMEANNVNHNYMAWVSQAMGSGVQPTNTQVGASGTLLAGDFAAGTANGVVYDAIVRDARTETSAFDIDFDYQLSDNLSVHGLVGYTTAEGATSAQPFWETNAPTSFSYDLTSGVPQVSFGDIDPTSMTDAESMVLGWASHNIIENFDEEFFAYGDITREFDDGPFTNVQAGLRYSSHERDVVVTYGQTRSLLDAAGSPACGGARCTLATVANGATTPGNFLSGLGGNPLDSYLIADEAAIRAVYDQISYGTDFPDFYHSGPLDSFTVTEDVFAGFVMGEFDVDRIRGNVGVRIVNTDQTVDGYSVGVDPATPGSFDNPFGRTVRTTENRSYTDILPSANLVFELNDDMLLRGSASRVMARADYNQLAGAVSLNPTLLSGAGGNSSLDPFRATAFDFGLEWYPGEDSLLAVAIFYKDIGSYITNATFTEQQPVSIADPATDTRVLDPSNNCSSTPSAGDPNLYTCDFAITRPVNGLGGTNRGIEISYQQPVGDNFGFIANYTYSDAESDAGDPIPENSPHAYNLIGYYENEVVNARLSLNHRDQFFIGVDRNRELYHQPITTIDGSVTWYFNDTYAFTVEAVNLTEETLEQYYVDEGRPARLYDNGRVVFFGVKASF</sequence>
<dbReference type="InterPro" id="IPR037066">
    <property type="entry name" value="Plug_dom_sf"/>
</dbReference>
<dbReference type="InterPro" id="IPR036942">
    <property type="entry name" value="Beta-barrel_TonB_sf"/>
</dbReference>
<dbReference type="PANTHER" id="PTHR40980:SF3">
    <property type="entry name" value="TONB-DEPENDENT RECEPTOR-LIKE BETA-BARREL DOMAIN-CONTAINING PROTEIN"/>
    <property type="match status" value="1"/>
</dbReference>
<feature type="domain" description="TonB-dependent receptor plug" evidence="7">
    <location>
        <begin position="50"/>
        <end position="162"/>
    </location>
</feature>
<reference evidence="8 9" key="1">
    <citation type="submission" date="2018-10" db="EMBL/GenBank/DDBJ databases">
        <title>Genomic Encyclopedia of Type Strains, Phase IV (KMG-IV): sequencing the most valuable type-strain genomes for metagenomic binning, comparative biology and taxonomic classification.</title>
        <authorList>
            <person name="Goeker M."/>
        </authorList>
    </citation>
    <scope>NUCLEOTIDE SEQUENCE [LARGE SCALE GENOMIC DNA]</scope>
    <source>
        <strain evidence="8 9">DSM 4734</strain>
    </source>
</reference>
<dbReference type="GO" id="GO:0009279">
    <property type="term" value="C:cell outer membrane"/>
    <property type="evidence" value="ECO:0007669"/>
    <property type="project" value="UniProtKB-SubCell"/>
</dbReference>
<keyword evidence="8" id="KW-0675">Receptor</keyword>
<comment type="subcellular location">
    <subcellularLocation>
        <location evidence="1 4">Cell outer membrane</location>
    </subcellularLocation>
</comment>
<accession>A0A495DFW0</accession>
<dbReference type="NCBIfam" id="TIGR01782">
    <property type="entry name" value="TonB-Xanth-Caul"/>
    <property type="match status" value="1"/>
</dbReference>
<dbReference type="Gene3D" id="2.170.130.10">
    <property type="entry name" value="TonB-dependent receptor, plug domain"/>
    <property type="match status" value="1"/>
</dbReference>
<protein>
    <submittedName>
        <fullName evidence="8">Iron complex outermembrane receptor protein</fullName>
    </submittedName>
</protein>
<evidence type="ECO:0000259" key="7">
    <source>
        <dbReference type="Pfam" id="PF07715"/>
    </source>
</evidence>
<dbReference type="InterPro" id="IPR000531">
    <property type="entry name" value="Beta-barrel_TonB"/>
</dbReference>
<comment type="similarity">
    <text evidence="4">Belongs to the TonB-dependent receptor family.</text>
</comment>
<gene>
    <name evidence="8" type="ORF">C7435_1539</name>
</gene>
<keyword evidence="4" id="KW-0798">TonB box</keyword>
<dbReference type="OrthoDB" id="5476657at2"/>
<dbReference type="SUPFAM" id="SSF56935">
    <property type="entry name" value="Porins"/>
    <property type="match status" value="1"/>
</dbReference>
<evidence type="ECO:0000259" key="6">
    <source>
        <dbReference type="Pfam" id="PF00593"/>
    </source>
</evidence>
<dbReference type="Proteomes" id="UP000273675">
    <property type="component" value="Unassembled WGS sequence"/>
</dbReference>
<evidence type="ECO:0000256" key="4">
    <source>
        <dbReference type="RuleBase" id="RU003357"/>
    </source>
</evidence>
<dbReference type="InterPro" id="IPR012910">
    <property type="entry name" value="Plug_dom"/>
</dbReference>
<proteinExistence type="inferred from homology"/>
<dbReference type="InterPro" id="IPR010104">
    <property type="entry name" value="TonB_rcpt_bac"/>
</dbReference>
<evidence type="ECO:0000256" key="3">
    <source>
        <dbReference type="ARBA" id="ARBA00023237"/>
    </source>
</evidence>
<dbReference type="Pfam" id="PF00593">
    <property type="entry name" value="TonB_dep_Rec_b-barrel"/>
    <property type="match status" value="1"/>
</dbReference>
<dbReference type="EMBL" id="RBIM01000003">
    <property type="protein sequence ID" value="RKR00334.1"/>
    <property type="molecule type" value="Genomic_DNA"/>
</dbReference>
<dbReference type="Pfam" id="PF07715">
    <property type="entry name" value="Plug"/>
    <property type="match status" value="1"/>
</dbReference>
<dbReference type="AlphaFoldDB" id="A0A495DFW0"/>
<evidence type="ECO:0000313" key="9">
    <source>
        <dbReference type="Proteomes" id="UP000273675"/>
    </source>
</evidence>
<dbReference type="PANTHER" id="PTHR40980">
    <property type="entry name" value="PLUG DOMAIN-CONTAINING PROTEIN"/>
    <property type="match status" value="1"/>
</dbReference>
<keyword evidence="2 4" id="KW-0472">Membrane</keyword>
<organism evidence="8 9">
    <name type="scientific">Maricaulis maris</name>
    <dbReference type="NCBI Taxonomy" id="74318"/>
    <lineage>
        <taxon>Bacteria</taxon>
        <taxon>Pseudomonadati</taxon>
        <taxon>Pseudomonadota</taxon>
        <taxon>Alphaproteobacteria</taxon>
        <taxon>Maricaulales</taxon>
        <taxon>Maricaulaceae</taxon>
        <taxon>Maricaulis</taxon>
    </lineage>
</organism>
<name>A0A495DFW0_9PROT</name>
<evidence type="ECO:0000256" key="2">
    <source>
        <dbReference type="ARBA" id="ARBA00023136"/>
    </source>
</evidence>
<dbReference type="CDD" id="cd01347">
    <property type="entry name" value="ligand_gated_channel"/>
    <property type="match status" value="1"/>
</dbReference>
<comment type="caution">
    <text evidence="8">The sequence shown here is derived from an EMBL/GenBank/DDBJ whole genome shotgun (WGS) entry which is preliminary data.</text>
</comment>
<keyword evidence="5" id="KW-0732">Signal</keyword>
<dbReference type="Gene3D" id="2.40.170.20">
    <property type="entry name" value="TonB-dependent receptor, beta-barrel domain"/>
    <property type="match status" value="1"/>
</dbReference>
<keyword evidence="3" id="KW-0998">Cell outer membrane</keyword>
<evidence type="ECO:0000256" key="1">
    <source>
        <dbReference type="ARBA" id="ARBA00004442"/>
    </source>
</evidence>
<feature type="domain" description="TonB-dependent receptor-like beta-barrel" evidence="6">
    <location>
        <begin position="439"/>
        <end position="870"/>
    </location>
</feature>
<evidence type="ECO:0000256" key="5">
    <source>
        <dbReference type="SAM" id="SignalP"/>
    </source>
</evidence>
<evidence type="ECO:0000313" key="8">
    <source>
        <dbReference type="EMBL" id="RKR00334.1"/>
    </source>
</evidence>